<proteinExistence type="predicted"/>
<dbReference type="EMBL" id="CP066681">
    <property type="protein sequence ID" value="QQG35253.1"/>
    <property type="molecule type" value="Genomic_DNA"/>
</dbReference>
<dbReference type="GO" id="GO:0016020">
    <property type="term" value="C:membrane"/>
    <property type="evidence" value="ECO:0007669"/>
    <property type="project" value="UniProtKB-UniRule"/>
</dbReference>
<dbReference type="SUPFAM" id="SSF103088">
    <property type="entry name" value="OmpA-like"/>
    <property type="match status" value="1"/>
</dbReference>
<evidence type="ECO:0000256" key="1">
    <source>
        <dbReference type="PROSITE-ProRule" id="PRU00473"/>
    </source>
</evidence>
<dbReference type="InterPro" id="IPR006665">
    <property type="entry name" value="OmpA-like"/>
</dbReference>
<accession>A0A7T5UH53</accession>
<dbReference type="Pfam" id="PF00691">
    <property type="entry name" value="OmpA"/>
    <property type="match status" value="1"/>
</dbReference>
<evidence type="ECO:0000313" key="4">
    <source>
        <dbReference type="Proteomes" id="UP000595362"/>
    </source>
</evidence>
<dbReference type="Gene3D" id="3.30.1330.60">
    <property type="entry name" value="OmpA-like domain"/>
    <property type="match status" value="1"/>
</dbReference>
<protein>
    <submittedName>
        <fullName evidence="3">OmpA family protein</fullName>
    </submittedName>
</protein>
<organism evidence="3 4">
    <name type="scientific">Micavibrio aeruginosavorus</name>
    <dbReference type="NCBI Taxonomy" id="349221"/>
    <lineage>
        <taxon>Bacteria</taxon>
        <taxon>Pseudomonadati</taxon>
        <taxon>Bdellovibrionota</taxon>
        <taxon>Bdellovibrionia</taxon>
        <taxon>Bdellovibrionales</taxon>
        <taxon>Pseudobdellovibrionaceae</taxon>
        <taxon>Micavibrio</taxon>
    </lineage>
</organism>
<reference evidence="3 4" key="1">
    <citation type="submission" date="2020-07" db="EMBL/GenBank/DDBJ databases">
        <title>Huge and variable diversity of episymbiotic CPR bacteria and DPANN archaea in groundwater ecosystems.</title>
        <authorList>
            <person name="He C.Y."/>
            <person name="Keren R."/>
            <person name="Whittaker M."/>
            <person name="Farag I.F."/>
            <person name="Doudna J."/>
            <person name="Cate J.H.D."/>
            <person name="Banfield J.F."/>
        </authorList>
    </citation>
    <scope>NUCLEOTIDE SEQUENCE [LARGE SCALE GENOMIC DNA]</scope>
    <source>
        <strain evidence="3">NC_groundwater_70_Ag_B-0.1um_54_66</strain>
    </source>
</reference>
<dbReference type="PROSITE" id="PS51123">
    <property type="entry name" value="OMPA_2"/>
    <property type="match status" value="1"/>
</dbReference>
<evidence type="ECO:0000259" key="2">
    <source>
        <dbReference type="PROSITE" id="PS51123"/>
    </source>
</evidence>
<feature type="domain" description="OmpA-like" evidence="2">
    <location>
        <begin position="175"/>
        <end position="299"/>
    </location>
</feature>
<dbReference type="AlphaFoldDB" id="A0A7T5UH53"/>
<dbReference type="InterPro" id="IPR036737">
    <property type="entry name" value="OmpA-like_sf"/>
</dbReference>
<sequence>MPDDDRQYNPPKLLNPAPEWATMTAVGSHYKESFSLRPFIRLIAVALLSSTLAACETAQVGEKEVVVTQQEISEAALKQTYDQMMTNTQNGSVQVFSLDAPSPDSVYAAPSADPLTPVAAPAFPQPAGPGKAYGGDGSVMVFPVDPMPQSVYQRGAIPPMIPPSPLAPMPYEQGLGMAPAGGVAKIYFDHGVTTLSPVGVDVTQAVTGMCRAQGCGMVRVEGHASARAVARDEIQRRLINLKVSMERAMNVSRQLIREGIPADAIQVTAHGDRIPPSVLPGVDAEAAARRVEISTSSATPLMY</sequence>
<keyword evidence="1" id="KW-0472">Membrane</keyword>
<evidence type="ECO:0000313" key="3">
    <source>
        <dbReference type="EMBL" id="QQG35253.1"/>
    </source>
</evidence>
<name>A0A7T5UH53_9BACT</name>
<gene>
    <name evidence="3" type="ORF">HYS17_06720</name>
</gene>
<dbReference type="Proteomes" id="UP000595362">
    <property type="component" value="Chromosome"/>
</dbReference>